<sequence length="116" mass="12918">MWIKLFNIPFYQVAHQVFDEMYTTIGCSRSSHVLANAYKGEHGSLNYESKLANRSSGHSAPVWLETGDAIDAAKPVGKVLEPFMAPFTLLDKVKQFMISLVPSKMLLVDMLVEVVA</sequence>
<evidence type="ECO:0000313" key="2">
    <source>
        <dbReference type="Proteomes" id="UP000245207"/>
    </source>
</evidence>
<protein>
    <submittedName>
        <fullName evidence="1">Uncharacterized protein</fullName>
    </submittedName>
</protein>
<organism evidence="1 2">
    <name type="scientific">Artemisia annua</name>
    <name type="common">Sweet wormwood</name>
    <dbReference type="NCBI Taxonomy" id="35608"/>
    <lineage>
        <taxon>Eukaryota</taxon>
        <taxon>Viridiplantae</taxon>
        <taxon>Streptophyta</taxon>
        <taxon>Embryophyta</taxon>
        <taxon>Tracheophyta</taxon>
        <taxon>Spermatophyta</taxon>
        <taxon>Magnoliopsida</taxon>
        <taxon>eudicotyledons</taxon>
        <taxon>Gunneridae</taxon>
        <taxon>Pentapetalae</taxon>
        <taxon>asterids</taxon>
        <taxon>campanulids</taxon>
        <taxon>Asterales</taxon>
        <taxon>Asteraceae</taxon>
        <taxon>Asteroideae</taxon>
        <taxon>Anthemideae</taxon>
        <taxon>Artemisiinae</taxon>
        <taxon>Artemisia</taxon>
    </lineage>
</organism>
<accession>A0A2U1QIJ7</accession>
<reference evidence="1 2" key="1">
    <citation type="journal article" date="2018" name="Mol. Plant">
        <title>The genome of Artemisia annua provides insight into the evolution of Asteraceae family and artemisinin biosynthesis.</title>
        <authorList>
            <person name="Shen Q."/>
            <person name="Zhang L."/>
            <person name="Liao Z."/>
            <person name="Wang S."/>
            <person name="Yan T."/>
            <person name="Shi P."/>
            <person name="Liu M."/>
            <person name="Fu X."/>
            <person name="Pan Q."/>
            <person name="Wang Y."/>
            <person name="Lv Z."/>
            <person name="Lu X."/>
            <person name="Zhang F."/>
            <person name="Jiang W."/>
            <person name="Ma Y."/>
            <person name="Chen M."/>
            <person name="Hao X."/>
            <person name="Li L."/>
            <person name="Tang Y."/>
            <person name="Lv G."/>
            <person name="Zhou Y."/>
            <person name="Sun X."/>
            <person name="Brodelius P.E."/>
            <person name="Rose J.K.C."/>
            <person name="Tang K."/>
        </authorList>
    </citation>
    <scope>NUCLEOTIDE SEQUENCE [LARGE SCALE GENOMIC DNA]</scope>
    <source>
        <strain evidence="2">cv. Huhao1</strain>
        <tissue evidence="1">Leaf</tissue>
    </source>
</reference>
<keyword evidence="2" id="KW-1185">Reference proteome</keyword>
<evidence type="ECO:0000313" key="1">
    <source>
        <dbReference type="EMBL" id="PWA97814.1"/>
    </source>
</evidence>
<comment type="caution">
    <text evidence="1">The sequence shown here is derived from an EMBL/GenBank/DDBJ whole genome shotgun (WGS) entry which is preliminary data.</text>
</comment>
<dbReference type="EMBL" id="PKPP01000099">
    <property type="protein sequence ID" value="PWA97814.1"/>
    <property type="molecule type" value="Genomic_DNA"/>
</dbReference>
<dbReference type="Proteomes" id="UP000245207">
    <property type="component" value="Unassembled WGS sequence"/>
</dbReference>
<dbReference type="AlphaFoldDB" id="A0A2U1QIJ7"/>
<proteinExistence type="predicted"/>
<gene>
    <name evidence="1" type="ORF">CTI12_AA025940</name>
</gene>
<name>A0A2U1QIJ7_ARTAN</name>